<feature type="transmembrane region" description="Helical" evidence="1">
    <location>
        <begin position="37"/>
        <end position="57"/>
    </location>
</feature>
<keyword evidence="1" id="KW-0812">Transmembrane</keyword>
<dbReference type="Proteomes" id="UP000008076">
    <property type="component" value="Unassembled WGS sequence"/>
</dbReference>
<dbReference type="VEuPathDB" id="AmoebaDB:EDI_260820"/>
<feature type="transmembrane region" description="Helical" evidence="1">
    <location>
        <begin position="118"/>
        <end position="140"/>
    </location>
</feature>
<dbReference type="OMA" id="NSEITFC"/>
<keyword evidence="1" id="KW-1133">Transmembrane helix</keyword>
<organism evidence="3">
    <name type="scientific">Entamoeba dispar (strain ATCC PRA-260 / SAW760)</name>
    <dbReference type="NCBI Taxonomy" id="370354"/>
    <lineage>
        <taxon>Eukaryota</taxon>
        <taxon>Amoebozoa</taxon>
        <taxon>Evosea</taxon>
        <taxon>Archamoebae</taxon>
        <taxon>Mastigamoebida</taxon>
        <taxon>Entamoebidae</taxon>
        <taxon>Entamoeba</taxon>
    </lineage>
</organism>
<dbReference type="RefSeq" id="XP_001738175.1">
    <property type="nucleotide sequence ID" value="XM_001738123.1"/>
</dbReference>
<accession>B0EIW8</accession>
<dbReference type="EMBL" id="DS549501">
    <property type="protein sequence ID" value="EDR25536.1"/>
    <property type="molecule type" value="Genomic_DNA"/>
</dbReference>
<keyword evidence="3" id="KW-1185">Reference proteome</keyword>
<gene>
    <name evidence="2" type="ORF">EDI_260820</name>
</gene>
<protein>
    <recommendedName>
        <fullName evidence="4">Bax inhibitor</fullName>
    </recommendedName>
</protein>
<feature type="transmembrane region" description="Helical" evidence="1">
    <location>
        <begin position="146"/>
        <end position="164"/>
    </location>
</feature>
<name>B0EIW8_ENTDS</name>
<dbReference type="KEGG" id="edi:EDI_260820"/>
<reference evidence="3" key="1">
    <citation type="submission" date="2007-12" db="EMBL/GenBank/DDBJ databases">
        <title>Annotation of Entamoeba dispar SAW760.</title>
        <authorList>
            <person name="Lorenzi H."/>
            <person name="Inman J."/>
            <person name="Schobel S."/>
            <person name="Amedeo P."/>
            <person name="Caler E."/>
        </authorList>
    </citation>
    <scope>NUCLEOTIDE SEQUENCE [LARGE SCALE GENOMIC DNA]</scope>
    <source>
        <strain evidence="3">ATCC PRA-260 / SAW760</strain>
    </source>
</reference>
<feature type="transmembrane region" description="Helical" evidence="1">
    <location>
        <begin position="90"/>
        <end position="111"/>
    </location>
</feature>
<evidence type="ECO:0000313" key="2">
    <source>
        <dbReference type="EMBL" id="EDR25536.1"/>
    </source>
</evidence>
<evidence type="ECO:0000256" key="1">
    <source>
        <dbReference type="SAM" id="Phobius"/>
    </source>
</evidence>
<evidence type="ECO:0008006" key="4">
    <source>
        <dbReference type="Google" id="ProtNLM"/>
    </source>
</evidence>
<dbReference type="OrthoDB" id="29723at2759"/>
<proteinExistence type="predicted"/>
<keyword evidence="1" id="KW-0472">Membrane</keyword>
<dbReference type="PROSITE" id="PS51257">
    <property type="entry name" value="PROKAR_LIPOPROTEIN"/>
    <property type="match status" value="1"/>
</dbReference>
<dbReference type="AlphaFoldDB" id="B0EIW8"/>
<sequence>MGIDAKTSKILSQTYFIVSGCFILFGLGLFGNTFVHIGISWLLSLVGTITGLFMFCTESPKLKAYFISIGALGLGFGAGAYCTYRGLDNSEITFCALATALTFVSATLASLVTRELTLLYISVATLFLFAYIPLSIYYIFSWGFTSLYLLLSLGLVISVICLMIDTHKIILSIEGGVIDPFILSWILFEDVYDLFMNIAKVMIVNKKKDDD</sequence>
<evidence type="ECO:0000313" key="3">
    <source>
        <dbReference type="Proteomes" id="UP000008076"/>
    </source>
</evidence>
<dbReference type="eggNOG" id="ENOG502RH6R">
    <property type="taxonomic scope" value="Eukaryota"/>
</dbReference>
<feature type="transmembrane region" description="Helical" evidence="1">
    <location>
        <begin position="64"/>
        <end position="84"/>
    </location>
</feature>
<dbReference type="GeneID" id="5883246"/>
<feature type="transmembrane region" description="Helical" evidence="1">
    <location>
        <begin position="12"/>
        <end position="31"/>
    </location>
</feature>